<dbReference type="Proteomes" id="UP001291926">
    <property type="component" value="Unassembled WGS sequence"/>
</dbReference>
<keyword evidence="6" id="KW-1133">Transmembrane helix</keyword>
<reference evidence="12 13" key="1">
    <citation type="journal article" date="2023" name="bioRxiv">
        <title>Genome report: Whole genome sequence and annotation of Penstemon davidsonii.</title>
        <authorList>
            <person name="Ostevik K.L."/>
            <person name="Alabady M."/>
            <person name="Zhang M."/>
            <person name="Rausher M.D."/>
        </authorList>
    </citation>
    <scope>NUCLEOTIDE SEQUENCE [LARGE SCALE GENOMIC DNA]</scope>
    <source>
        <strain evidence="12">DNT005</strain>
        <tissue evidence="12">Whole leaf</tissue>
    </source>
</reference>
<evidence type="ECO:0000256" key="2">
    <source>
        <dbReference type="ARBA" id="ARBA00010617"/>
    </source>
</evidence>
<dbReference type="PROSITE" id="PS00086">
    <property type="entry name" value="CYTOCHROME_P450"/>
    <property type="match status" value="1"/>
</dbReference>
<evidence type="ECO:0000256" key="1">
    <source>
        <dbReference type="ARBA" id="ARBA00004167"/>
    </source>
</evidence>
<keyword evidence="8 11" id="KW-0408">Iron</keyword>
<evidence type="ECO:0000256" key="6">
    <source>
        <dbReference type="ARBA" id="ARBA00022989"/>
    </source>
</evidence>
<evidence type="ECO:0000256" key="7">
    <source>
        <dbReference type="ARBA" id="ARBA00023002"/>
    </source>
</evidence>
<evidence type="ECO:0000256" key="3">
    <source>
        <dbReference type="ARBA" id="ARBA00022617"/>
    </source>
</evidence>
<dbReference type="Gene3D" id="1.10.630.10">
    <property type="entry name" value="Cytochrome P450"/>
    <property type="match status" value="1"/>
</dbReference>
<dbReference type="InterPro" id="IPR001128">
    <property type="entry name" value="Cyt_P450"/>
</dbReference>
<dbReference type="PANTHER" id="PTHR47950">
    <property type="entry name" value="CYTOCHROME P450, FAMILY 76, SUBFAMILY C, POLYPEPTIDE 5-RELATED"/>
    <property type="match status" value="1"/>
</dbReference>
<proteinExistence type="inferred from homology"/>
<evidence type="ECO:0000256" key="9">
    <source>
        <dbReference type="ARBA" id="ARBA00023033"/>
    </source>
</evidence>
<evidence type="ECO:0000256" key="10">
    <source>
        <dbReference type="ARBA" id="ARBA00023136"/>
    </source>
</evidence>
<gene>
    <name evidence="12" type="ORF">RD792_001053</name>
</gene>
<keyword evidence="13" id="KW-1185">Reference proteome</keyword>
<dbReference type="EMBL" id="JAYDYQ010001087">
    <property type="protein sequence ID" value="KAK4490377.1"/>
    <property type="molecule type" value="Genomic_DNA"/>
</dbReference>
<evidence type="ECO:0008006" key="14">
    <source>
        <dbReference type="Google" id="ProtNLM"/>
    </source>
</evidence>
<keyword evidence="9 11" id="KW-0503">Monooxygenase</keyword>
<sequence length="506" mass="57466">MTIDFLTLSLVFLFFIMWKYFHGHQISSKFPPGPFPLPIIGNILQLGQNPHQSFAKLSKIYGPLMHLKFGSMHTIVVSSPEMAKELIQKHDLAISTRAVPEAARALNHHTASLAWLPIGSQWRTLRKICNENMFSTHSLDASQRLRLEKLQQLRDYVQGCCNSGRVVNIGEVAFVTSLNSISSSLFSIDFANFDTDFAQEMKEAIQGVMKILGTPNLADYFPVLSLIDPQGIKRETEVYGKKILAIFDEIISQRLQSRCISSSSPKKDDFLEVLLDLHQENQSKFSFNDIKHLLIVLTILYVKDLFVAGTDTSTDTVQWAMTELIRNPEKMLKAKIEISKIVGENKQQVEEADISKLPYLHAVIKETFRYHPVSPFLVPHKAKEEIKINGHIIPKNAQVLVNLWAIGRDSRVWSNANSFEPERFLDNKIDYKGRDFELIAFGSGRRMCPGLPLAHRMVHLMVAHLIHNFNWKLEPAGVEPKELDMSEKFGLSLHKTVPLMAIPFNP</sequence>
<evidence type="ECO:0000256" key="11">
    <source>
        <dbReference type="RuleBase" id="RU000461"/>
    </source>
</evidence>
<keyword evidence="3 11" id="KW-0349">Heme</keyword>
<evidence type="ECO:0000313" key="12">
    <source>
        <dbReference type="EMBL" id="KAK4490377.1"/>
    </source>
</evidence>
<accession>A0ABR0DMD5</accession>
<dbReference type="Pfam" id="PF00067">
    <property type="entry name" value="p450"/>
    <property type="match status" value="1"/>
</dbReference>
<keyword evidence="7 11" id="KW-0560">Oxidoreductase</keyword>
<dbReference type="PANTHER" id="PTHR47950:SF4">
    <property type="entry name" value="GERANIOL 8-HYDROXYLASE-LIKE"/>
    <property type="match status" value="1"/>
</dbReference>
<organism evidence="12 13">
    <name type="scientific">Penstemon davidsonii</name>
    <dbReference type="NCBI Taxonomy" id="160366"/>
    <lineage>
        <taxon>Eukaryota</taxon>
        <taxon>Viridiplantae</taxon>
        <taxon>Streptophyta</taxon>
        <taxon>Embryophyta</taxon>
        <taxon>Tracheophyta</taxon>
        <taxon>Spermatophyta</taxon>
        <taxon>Magnoliopsida</taxon>
        <taxon>eudicotyledons</taxon>
        <taxon>Gunneridae</taxon>
        <taxon>Pentapetalae</taxon>
        <taxon>asterids</taxon>
        <taxon>lamiids</taxon>
        <taxon>Lamiales</taxon>
        <taxon>Plantaginaceae</taxon>
        <taxon>Cheloneae</taxon>
        <taxon>Penstemon</taxon>
    </lineage>
</organism>
<dbReference type="InterPro" id="IPR036396">
    <property type="entry name" value="Cyt_P450_sf"/>
</dbReference>
<protein>
    <recommendedName>
        <fullName evidence="14">Cytochrome P450</fullName>
    </recommendedName>
</protein>
<evidence type="ECO:0000256" key="8">
    <source>
        <dbReference type="ARBA" id="ARBA00023004"/>
    </source>
</evidence>
<comment type="caution">
    <text evidence="12">The sequence shown here is derived from an EMBL/GenBank/DDBJ whole genome shotgun (WGS) entry which is preliminary data.</text>
</comment>
<keyword evidence="4" id="KW-0812">Transmembrane</keyword>
<comment type="similarity">
    <text evidence="2 11">Belongs to the cytochrome P450 family.</text>
</comment>
<dbReference type="PRINTS" id="PR00385">
    <property type="entry name" value="P450"/>
</dbReference>
<keyword evidence="5 11" id="KW-0479">Metal-binding</keyword>
<evidence type="ECO:0000256" key="4">
    <source>
        <dbReference type="ARBA" id="ARBA00022692"/>
    </source>
</evidence>
<dbReference type="InterPro" id="IPR017972">
    <property type="entry name" value="Cyt_P450_CS"/>
</dbReference>
<name>A0ABR0DMD5_9LAMI</name>
<evidence type="ECO:0000256" key="5">
    <source>
        <dbReference type="ARBA" id="ARBA00022723"/>
    </source>
</evidence>
<dbReference type="InterPro" id="IPR002401">
    <property type="entry name" value="Cyt_P450_E_grp-I"/>
</dbReference>
<keyword evidence="10" id="KW-0472">Membrane</keyword>
<evidence type="ECO:0000313" key="13">
    <source>
        <dbReference type="Proteomes" id="UP001291926"/>
    </source>
</evidence>
<dbReference type="SUPFAM" id="SSF48264">
    <property type="entry name" value="Cytochrome P450"/>
    <property type="match status" value="1"/>
</dbReference>
<dbReference type="PRINTS" id="PR00463">
    <property type="entry name" value="EP450I"/>
</dbReference>
<comment type="subcellular location">
    <subcellularLocation>
        <location evidence="1">Membrane</location>
        <topology evidence="1">Single-pass membrane protein</topology>
    </subcellularLocation>
</comment>
<dbReference type="CDD" id="cd11073">
    <property type="entry name" value="CYP76-like"/>
    <property type="match status" value="1"/>
</dbReference>